<reference evidence="2" key="1">
    <citation type="journal article" date="2014" name="Int. J. Syst. Evol. Microbiol.">
        <title>Complete genome sequence of Corynebacterium casei LMG S-19264T (=DSM 44701T), isolated from a smear-ripened cheese.</title>
        <authorList>
            <consortium name="US DOE Joint Genome Institute (JGI-PGF)"/>
            <person name="Walter F."/>
            <person name="Albersmeier A."/>
            <person name="Kalinowski J."/>
            <person name="Ruckert C."/>
        </authorList>
    </citation>
    <scope>NUCLEOTIDE SEQUENCE</scope>
    <source>
        <strain evidence="2">KCTC 23077</strain>
    </source>
</reference>
<proteinExistence type="predicted"/>
<dbReference type="InterPro" id="IPR038186">
    <property type="entry name" value="CHAD_dom_sf"/>
</dbReference>
<evidence type="ECO:0000259" key="1">
    <source>
        <dbReference type="PROSITE" id="PS51708"/>
    </source>
</evidence>
<keyword evidence="3" id="KW-1185">Reference proteome</keyword>
<name>A0A918SYC5_9GAMM</name>
<comment type="caution">
    <text evidence="2">The sequence shown here is derived from an EMBL/GenBank/DDBJ whole genome shotgun (WGS) entry which is preliminary data.</text>
</comment>
<dbReference type="Pfam" id="PF05235">
    <property type="entry name" value="CHAD"/>
    <property type="match status" value="1"/>
</dbReference>
<evidence type="ECO:0000313" key="2">
    <source>
        <dbReference type="EMBL" id="GHA74420.1"/>
    </source>
</evidence>
<gene>
    <name evidence="2" type="ORF">GCM10007067_09250</name>
</gene>
<evidence type="ECO:0000313" key="3">
    <source>
        <dbReference type="Proteomes" id="UP000646426"/>
    </source>
</evidence>
<organism evidence="2 3">
    <name type="scientific">Cognatilysobacter bugurensis</name>
    <dbReference type="NCBI Taxonomy" id="543356"/>
    <lineage>
        <taxon>Bacteria</taxon>
        <taxon>Pseudomonadati</taxon>
        <taxon>Pseudomonadota</taxon>
        <taxon>Gammaproteobacteria</taxon>
        <taxon>Lysobacterales</taxon>
        <taxon>Lysobacteraceae</taxon>
        <taxon>Cognatilysobacter</taxon>
    </lineage>
</organism>
<feature type="domain" description="CHAD" evidence="1">
    <location>
        <begin position="8"/>
        <end position="280"/>
    </location>
</feature>
<dbReference type="EMBL" id="BMYD01000001">
    <property type="protein sequence ID" value="GHA74420.1"/>
    <property type="molecule type" value="Genomic_DNA"/>
</dbReference>
<dbReference type="PANTHER" id="PTHR39339">
    <property type="entry name" value="SLR1444 PROTEIN"/>
    <property type="match status" value="1"/>
</dbReference>
<dbReference type="RefSeq" id="WP_189453764.1">
    <property type="nucleotide sequence ID" value="NZ_BMYD01000001.1"/>
</dbReference>
<dbReference type="InterPro" id="IPR007899">
    <property type="entry name" value="CHAD_dom"/>
</dbReference>
<reference evidence="2" key="2">
    <citation type="submission" date="2020-09" db="EMBL/GenBank/DDBJ databases">
        <authorList>
            <person name="Sun Q."/>
            <person name="Kim S."/>
        </authorList>
    </citation>
    <scope>NUCLEOTIDE SEQUENCE</scope>
    <source>
        <strain evidence="2">KCTC 23077</strain>
    </source>
</reference>
<dbReference type="AlphaFoldDB" id="A0A918SYC5"/>
<dbReference type="PANTHER" id="PTHR39339:SF1">
    <property type="entry name" value="CHAD DOMAIN-CONTAINING PROTEIN"/>
    <property type="match status" value="1"/>
</dbReference>
<accession>A0A918SYC5</accession>
<protein>
    <submittedName>
        <fullName evidence="2">CHAD domain-containing protein</fullName>
    </submittedName>
</protein>
<dbReference type="Proteomes" id="UP000646426">
    <property type="component" value="Unassembled WGS sequence"/>
</dbReference>
<sequence>MSYRIRRKESIEIALRRIALEQIDAMLKSADSDGAPGDVAHAIRKRCKKLRALLRLVRGSLDGYGREQRAARDVARRLAPVRDAAVRLDTLDRLTDGHDGLNQSDAETLRNWLDASRTNALHALAHEEVRAEVRIALREQRERVASWTLDDTSFSAIRDGLSRTYRRGRDGARACASTPTPDGLHELRKRVKYHRFQLDLLRGLWRGPLSAASDEAGALAEVLGDHHDAAVLVDALRAHIDDDAIRDAAARAIPLLEARMRELERRALAPAARLFAEKPKAFERRMRAYWRAWRLDELV</sequence>
<dbReference type="Gene3D" id="1.40.20.10">
    <property type="entry name" value="CHAD domain"/>
    <property type="match status" value="1"/>
</dbReference>
<dbReference type="SMART" id="SM00880">
    <property type="entry name" value="CHAD"/>
    <property type="match status" value="1"/>
</dbReference>
<dbReference type="PROSITE" id="PS51708">
    <property type="entry name" value="CHAD"/>
    <property type="match status" value="1"/>
</dbReference>